<dbReference type="GO" id="GO:0071766">
    <property type="term" value="P:Actinobacterium-type cell wall biogenesis"/>
    <property type="evidence" value="ECO:0007669"/>
    <property type="project" value="InterPro"/>
</dbReference>
<keyword evidence="7 12" id="KW-0812">Transmembrane</keyword>
<feature type="transmembrane region" description="Helical" evidence="12">
    <location>
        <begin position="652"/>
        <end position="672"/>
    </location>
</feature>
<dbReference type="Pfam" id="PF14896">
    <property type="entry name" value="Arabino_trans_C"/>
    <property type="match status" value="1"/>
</dbReference>
<reference evidence="16 17" key="1">
    <citation type="submission" date="2016-10" db="EMBL/GenBank/DDBJ databases">
        <authorList>
            <person name="de Groot N.N."/>
        </authorList>
    </citation>
    <scope>NUCLEOTIDE SEQUENCE [LARGE SCALE GENOMIC DNA]</scope>
    <source>
        <strain>J11</strain>
        <strain evidence="17">PG 39</strain>
    </source>
</reference>
<evidence type="ECO:0000256" key="8">
    <source>
        <dbReference type="ARBA" id="ARBA00022989"/>
    </source>
</evidence>
<protein>
    <submittedName>
        <fullName evidence="16">Arabinosyltransferase C</fullName>
    </submittedName>
</protein>
<dbReference type="GO" id="GO:0005886">
    <property type="term" value="C:plasma membrane"/>
    <property type="evidence" value="ECO:0007669"/>
    <property type="project" value="UniProtKB-SubCell"/>
</dbReference>
<dbReference type="Pfam" id="PF04602">
    <property type="entry name" value="Arabinose_trans"/>
    <property type="match status" value="1"/>
</dbReference>
<dbReference type="InterPro" id="IPR007680">
    <property type="entry name" value="Arabino_trans_central"/>
</dbReference>
<keyword evidence="17" id="KW-1185">Reference proteome</keyword>
<evidence type="ECO:0000313" key="16">
    <source>
        <dbReference type="EMBL" id="SFG82807.1"/>
    </source>
</evidence>
<comment type="similarity">
    <text evidence="3">Belongs to the emb family.</text>
</comment>
<feature type="transmembrane region" description="Helical" evidence="12">
    <location>
        <begin position="318"/>
        <end position="340"/>
    </location>
</feature>
<dbReference type="InterPro" id="IPR042486">
    <property type="entry name" value="Arabino_trans_C_2"/>
</dbReference>
<evidence type="ECO:0000256" key="2">
    <source>
        <dbReference type="ARBA" id="ARBA00004651"/>
    </source>
</evidence>
<keyword evidence="8 12" id="KW-1133">Transmembrane helix</keyword>
<evidence type="ECO:0000259" key="15">
    <source>
        <dbReference type="Pfam" id="PF17689"/>
    </source>
</evidence>
<feature type="transmembrane region" description="Helical" evidence="12">
    <location>
        <begin position="554"/>
        <end position="574"/>
    </location>
</feature>
<feature type="transmembrane region" description="Helical" evidence="12">
    <location>
        <begin position="735"/>
        <end position="756"/>
    </location>
</feature>
<feature type="transmembrane region" description="Helical" evidence="12">
    <location>
        <begin position="525"/>
        <end position="542"/>
    </location>
</feature>
<keyword evidence="6 16" id="KW-0808">Transferase</keyword>
<dbReference type="InterPro" id="IPR027451">
    <property type="entry name" value="EmbABC_dom1"/>
</dbReference>
<keyword evidence="4" id="KW-1003">Cell membrane</keyword>
<gene>
    <name evidence="16" type="ORF">SAMN05660282_02079</name>
</gene>
<proteinExistence type="inferred from homology"/>
<dbReference type="AlphaFoldDB" id="A0A1I2V3G8"/>
<dbReference type="Proteomes" id="UP000199065">
    <property type="component" value="Unassembled WGS sequence"/>
</dbReference>
<dbReference type="GO" id="GO:0071555">
    <property type="term" value="P:cell wall organization"/>
    <property type="evidence" value="ECO:0007669"/>
    <property type="project" value="UniProtKB-KW"/>
</dbReference>
<dbReference type="Pfam" id="PF17689">
    <property type="entry name" value="Arabino_trans_N"/>
    <property type="match status" value="1"/>
</dbReference>
<dbReference type="Gene3D" id="2.60.120.940">
    <property type="entry name" value="EmbC, C-terminal domain, subdomain 2"/>
    <property type="match status" value="1"/>
</dbReference>
<evidence type="ECO:0000256" key="3">
    <source>
        <dbReference type="ARBA" id="ARBA00008195"/>
    </source>
</evidence>
<dbReference type="OrthoDB" id="3584570at2"/>
<evidence type="ECO:0000256" key="9">
    <source>
        <dbReference type="ARBA" id="ARBA00023136"/>
    </source>
</evidence>
<evidence type="ECO:0000256" key="4">
    <source>
        <dbReference type="ARBA" id="ARBA00022475"/>
    </source>
</evidence>
<evidence type="ECO:0000256" key="7">
    <source>
        <dbReference type="ARBA" id="ARBA00022692"/>
    </source>
</evidence>
<feature type="domain" description="Arabinosyltransferas concanavalin like" evidence="15">
    <location>
        <begin position="36"/>
        <end position="196"/>
    </location>
</feature>
<evidence type="ECO:0000256" key="11">
    <source>
        <dbReference type="SAM" id="MobiDB-lite"/>
    </source>
</evidence>
<evidence type="ECO:0000256" key="5">
    <source>
        <dbReference type="ARBA" id="ARBA00022676"/>
    </source>
</evidence>
<evidence type="ECO:0000256" key="1">
    <source>
        <dbReference type="ARBA" id="ARBA00003001"/>
    </source>
</evidence>
<dbReference type="InterPro" id="IPR032731">
    <property type="entry name" value="Arabino_trans_C"/>
</dbReference>
<feature type="transmembrane region" description="Helical" evidence="12">
    <location>
        <begin position="12"/>
        <end position="33"/>
    </location>
</feature>
<feature type="transmembrane region" description="Helical" evidence="12">
    <location>
        <begin position="352"/>
        <end position="370"/>
    </location>
</feature>
<evidence type="ECO:0000259" key="13">
    <source>
        <dbReference type="Pfam" id="PF04602"/>
    </source>
</evidence>
<dbReference type="InterPro" id="IPR040920">
    <property type="entry name" value="Arabino_trans_N"/>
</dbReference>
<evidence type="ECO:0000256" key="6">
    <source>
        <dbReference type="ARBA" id="ARBA00022679"/>
    </source>
</evidence>
<feature type="transmembrane region" description="Helical" evidence="12">
    <location>
        <begin position="610"/>
        <end position="632"/>
    </location>
</feature>
<evidence type="ECO:0000313" key="17">
    <source>
        <dbReference type="Proteomes" id="UP000199065"/>
    </source>
</evidence>
<sequence>MSSPSTTSMNSAKLGAIISGAIGFLLFIATPFMPVQQTQSSFNWPQNQNLESINAPLMSYAPDRLEVELPLASTRYLREGENMVLGTLPPDSTEATQRGMFLRTTDNGLDIILRGKVPFQIPKDTIAKAPKDAVLSLHLTDEETTIALSGTDYRDSEDEDMRPQITGIYTELDDTPANAQALSDLGMKVHVDINSRFSSSPSIAKFLSMGLGVLSLIISLICLHRLDILDRARPRPLLPKNWWRPRPLDGIVGAVLLYWHVFGANTSDDGFLLTMARASREAGYMANYYRWYGVPESPFGAPYYDLLALMTHVSTASIWMRLPALISGLAIWFLLSRAALPRLGALVAQRRTANWTAAFVFLAFWLPFNNGTRPEPIIALGALTTWLCFERAIVSSRLLPAAIGVIIATISLGAGPTGLMAVAALLVALPALVRIVYLRLPLLGADPATASKGEIARATCAQIFPFLPAGTAILIAVFGDQTLATVLESIRVRAEKGPALSWYDEWVRYQSLLQLSVDGSMTRRFAVLLLMVSLVLVIAAMIRNGKVPGASRGPSHRLVFIIFGTMFFMMFTPTKWTHHFGVYAGIAGAIAALAAVALATITVRSVRSRIFFIGGMLFLFAIGLAGMNGWWYVSSYGVPWWDKSVQYRGIEASTVMLGITLIVLAIGAVYAFRADFKATRKDAPSLEETAAEEAAAAGAPVHSHASDKRMQELNQSRRAGIIARRGLTTSGKEKVTALTTSPLAVSAALIVVFSMLSLGKGFIAQYPAYSIGLGNLRSLAGDSCELASDVLAETNSNDSFLTPVKGNLADSIDDGDSVNFSAQNIPQSISAEYEKDTAPGALADSVGPGGSEEATGQATGVTGGTRTEVGVNGSTARLPFGLDYTRVPVIGSWQDSAEQYAARITTQWYRLPEENSPEQPLIVVSAAGRIEHHDINGVKQEGQKLRLEYAHLDADGNITKRGSTEMLETGPKKAWRNLRLPLGQLPDTANVVRISAEDTDLTPEEWVAFTPPRVPTLKPIAQLIDPKKPGLLDWSVALQFPCQRTFNHYAGVAEIPEYRISPDFDGKSTLTAFQDHAGGGIMGTAEAVNSSYELPAYLNHDWQRDWGSMEVYQRRVNSQGQPPADAKIDYQVIKRMGWWSPGHMMIDDEKKK</sequence>
<dbReference type="RefSeq" id="WP_092287109.1">
    <property type="nucleotide sequence ID" value="NZ_VXKI01000029.1"/>
</dbReference>
<dbReference type="EMBL" id="FOPJ01000017">
    <property type="protein sequence ID" value="SFG82807.1"/>
    <property type="molecule type" value="Genomic_DNA"/>
</dbReference>
<accession>A0A1I2V3G8</accession>
<feature type="transmembrane region" description="Helical" evidence="12">
    <location>
        <begin position="206"/>
        <end position="226"/>
    </location>
</feature>
<feature type="transmembrane region" description="Helical" evidence="12">
    <location>
        <begin position="401"/>
        <end position="433"/>
    </location>
</feature>
<comment type="subcellular location">
    <subcellularLocation>
        <location evidence="2">Cell membrane</location>
        <topology evidence="2">Multi-pass membrane protein</topology>
    </subcellularLocation>
</comment>
<dbReference type="Gene3D" id="2.60.120.610">
    <property type="entry name" value="arabinofuranosyltransferase like domain"/>
    <property type="match status" value="1"/>
</dbReference>
<keyword evidence="9 12" id="KW-0472">Membrane</keyword>
<name>A0A1I2V3G8_9CORY</name>
<keyword evidence="5" id="KW-0328">Glycosyltransferase</keyword>
<keyword evidence="10" id="KW-0961">Cell wall biogenesis/degradation</keyword>
<evidence type="ECO:0000256" key="12">
    <source>
        <dbReference type="SAM" id="Phobius"/>
    </source>
</evidence>
<organism evidence="16 17">
    <name type="scientific">Corynebacterium spheniscorum</name>
    <dbReference type="NCBI Taxonomy" id="185761"/>
    <lineage>
        <taxon>Bacteria</taxon>
        <taxon>Bacillati</taxon>
        <taxon>Actinomycetota</taxon>
        <taxon>Actinomycetes</taxon>
        <taxon>Mycobacteriales</taxon>
        <taxon>Corynebacteriaceae</taxon>
        <taxon>Corynebacterium</taxon>
    </lineage>
</organism>
<evidence type="ECO:0000256" key="10">
    <source>
        <dbReference type="ARBA" id="ARBA00023316"/>
    </source>
</evidence>
<feature type="domain" description="Arabinofuranosyltransferase central" evidence="13">
    <location>
        <begin position="200"/>
        <end position="673"/>
    </location>
</feature>
<dbReference type="GO" id="GO:0052636">
    <property type="term" value="F:arabinosyltransferase activity"/>
    <property type="evidence" value="ECO:0007669"/>
    <property type="project" value="InterPro"/>
</dbReference>
<dbReference type="STRING" id="185761.SAMN05660282_02079"/>
<comment type="function">
    <text evidence="1">Arabinosyl transferase responsible for the polymerization of arabinose into the arabinan of arabinogalactan.</text>
</comment>
<dbReference type="Gene3D" id="3.40.190.160">
    <property type="match status" value="1"/>
</dbReference>
<feature type="compositionally biased region" description="Low complexity" evidence="11">
    <location>
        <begin position="855"/>
        <end position="864"/>
    </location>
</feature>
<feature type="domain" description="Arabinosyltransferase C-terminal" evidence="14">
    <location>
        <begin position="755"/>
        <end position="1144"/>
    </location>
</feature>
<feature type="region of interest" description="Disordered" evidence="11">
    <location>
        <begin position="839"/>
        <end position="864"/>
    </location>
</feature>
<feature type="transmembrane region" description="Helical" evidence="12">
    <location>
        <begin position="580"/>
        <end position="603"/>
    </location>
</feature>
<evidence type="ECO:0000259" key="14">
    <source>
        <dbReference type="Pfam" id="PF14896"/>
    </source>
</evidence>